<reference evidence="11" key="1">
    <citation type="submission" date="2020-11" db="EMBL/GenBank/DDBJ databases">
        <authorList>
            <person name="Tran Van P."/>
        </authorList>
    </citation>
    <scope>NUCLEOTIDE SEQUENCE</scope>
</reference>
<dbReference type="InterPro" id="IPR017452">
    <property type="entry name" value="GPCR_Rhodpsn_7TM"/>
</dbReference>
<dbReference type="GO" id="GO:0008188">
    <property type="term" value="F:neuropeptide receptor activity"/>
    <property type="evidence" value="ECO:0007669"/>
    <property type="project" value="TreeGrafter"/>
</dbReference>
<dbReference type="GO" id="GO:0042923">
    <property type="term" value="F:neuropeptide binding"/>
    <property type="evidence" value="ECO:0007669"/>
    <property type="project" value="TreeGrafter"/>
</dbReference>
<comment type="similarity">
    <text evidence="2">Belongs to the G-protein coupled receptor 1 family.</text>
</comment>
<keyword evidence="3 9" id="KW-0812">Transmembrane</keyword>
<comment type="subcellular location">
    <subcellularLocation>
        <location evidence="1">Membrane</location>
        <topology evidence="1">Multi-pass membrane protein</topology>
    </subcellularLocation>
</comment>
<dbReference type="GO" id="GO:0005886">
    <property type="term" value="C:plasma membrane"/>
    <property type="evidence" value="ECO:0007669"/>
    <property type="project" value="TreeGrafter"/>
</dbReference>
<accession>A0A7R9BL86</accession>
<organism evidence="11">
    <name type="scientific">Notodromas monacha</name>
    <dbReference type="NCBI Taxonomy" id="399045"/>
    <lineage>
        <taxon>Eukaryota</taxon>
        <taxon>Metazoa</taxon>
        <taxon>Ecdysozoa</taxon>
        <taxon>Arthropoda</taxon>
        <taxon>Crustacea</taxon>
        <taxon>Oligostraca</taxon>
        <taxon>Ostracoda</taxon>
        <taxon>Podocopa</taxon>
        <taxon>Podocopida</taxon>
        <taxon>Cypridocopina</taxon>
        <taxon>Cypridoidea</taxon>
        <taxon>Cyprididae</taxon>
        <taxon>Notodromas</taxon>
    </lineage>
</organism>
<evidence type="ECO:0000313" key="12">
    <source>
        <dbReference type="Proteomes" id="UP000678499"/>
    </source>
</evidence>
<evidence type="ECO:0000256" key="3">
    <source>
        <dbReference type="ARBA" id="ARBA00022692"/>
    </source>
</evidence>
<evidence type="ECO:0000256" key="4">
    <source>
        <dbReference type="ARBA" id="ARBA00022989"/>
    </source>
</evidence>
<protein>
    <recommendedName>
        <fullName evidence="10">G-protein coupled receptors family 1 profile domain-containing protein</fullName>
    </recommendedName>
</protein>
<keyword evidence="5" id="KW-0297">G-protein coupled receptor</keyword>
<evidence type="ECO:0000256" key="7">
    <source>
        <dbReference type="ARBA" id="ARBA00023170"/>
    </source>
</evidence>
<dbReference type="InterPro" id="IPR000276">
    <property type="entry name" value="GPCR_Rhodpsn"/>
</dbReference>
<feature type="domain" description="G-protein coupled receptors family 1 profile" evidence="10">
    <location>
        <begin position="1"/>
        <end position="103"/>
    </location>
</feature>
<keyword evidence="7" id="KW-0675">Receptor</keyword>
<dbReference type="EMBL" id="OA882933">
    <property type="protein sequence ID" value="CAD7277395.1"/>
    <property type="molecule type" value="Genomic_DNA"/>
</dbReference>
<dbReference type="SUPFAM" id="SSF81321">
    <property type="entry name" value="Family A G protein-coupled receptor-like"/>
    <property type="match status" value="1"/>
</dbReference>
<sequence>MQFVANKTMRTPSNMLIVNLAFSDFLMMAGMFPFQGMSAFYEVWIFGELMCQLHGFVGAFSGCMQIWTLTLIAKDRYNVIVKGMGAKPLSFKKVAAMIFHHLQ</sequence>
<keyword evidence="8" id="KW-0807">Transducer</keyword>
<name>A0A7R9BL86_9CRUS</name>
<gene>
    <name evidence="11" type="ORF">NMOB1V02_LOCUS5128</name>
</gene>
<dbReference type="AlphaFoldDB" id="A0A7R9BL86"/>
<feature type="transmembrane region" description="Helical" evidence="9">
    <location>
        <begin position="53"/>
        <end position="73"/>
    </location>
</feature>
<dbReference type="Gene3D" id="1.20.1070.10">
    <property type="entry name" value="Rhodopsin 7-helix transmembrane proteins"/>
    <property type="match status" value="1"/>
</dbReference>
<dbReference type="PANTHER" id="PTHR24235">
    <property type="entry name" value="NEUROPEPTIDE Y RECEPTOR"/>
    <property type="match status" value="1"/>
</dbReference>
<keyword evidence="6 9" id="KW-0472">Membrane</keyword>
<evidence type="ECO:0000256" key="5">
    <source>
        <dbReference type="ARBA" id="ARBA00023040"/>
    </source>
</evidence>
<dbReference type="OrthoDB" id="6378713at2759"/>
<feature type="transmembrane region" description="Helical" evidence="9">
    <location>
        <begin position="16"/>
        <end position="41"/>
    </location>
</feature>
<dbReference type="PANTHER" id="PTHR24235:SF29">
    <property type="entry name" value="GH23382P"/>
    <property type="match status" value="1"/>
</dbReference>
<dbReference type="Proteomes" id="UP000678499">
    <property type="component" value="Unassembled WGS sequence"/>
</dbReference>
<dbReference type="Pfam" id="PF00001">
    <property type="entry name" value="7tm_1"/>
    <property type="match status" value="1"/>
</dbReference>
<dbReference type="EMBL" id="CAJPEX010000896">
    <property type="protein sequence ID" value="CAG0917547.1"/>
    <property type="molecule type" value="Genomic_DNA"/>
</dbReference>
<evidence type="ECO:0000256" key="8">
    <source>
        <dbReference type="ARBA" id="ARBA00023224"/>
    </source>
</evidence>
<dbReference type="GO" id="GO:0043005">
    <property type="term" value="C:neuron projection"/>
    <property type="evidence" value="ECO:0007669"/>
    <property type="project" value="TreeGrafter"/>
</dbReference>
<evidence type="ECO:0000256" key="9">
    <source>
        <dbReference type="SAM" id="Phobius"/>
    </source>
</evidence>
<dbReference type="PRINTS" id="PR00237">
    <property type="entry name" value="GPCRRHODOPSN"/>
</dbReference>
<dbReference type="PROSITE" id="PS50262">
    <property type="entry name" value="G_PROTEIN_RECEP_F1_2"/>
    <property type="match status" value="1"/>
</dbReference>
<keyword evidence="4 9" id="KW-1133">Transmembrane helix</keyword>
<evidence type="ECO:0000256" key="2">
    <source>
        <dbReference type="ARBA" id="ARBA00010663"/>
    </source>
</evidence>
<proteinExistence type="inferred from homology"/>
<evidence type="ECO:0000256" key="1">
    <source>
        <dbReference type="ARBA" id="ARBA00004141"/>
    </source>
</evidence>
<keyword evidence="12" id="KW-1185">Reference proteome</keyword>
<evidence type="ECO:0000259" key="10">
    <source>
        <dbReference type="PROSITE" id="PS50262"/>
    </source>
</evidence>
<evidence type="ECO:0000313" key="11">
    <source>
        <dbReference type="EMBL" id="CAD7277395.1"/>
    </source>
</evidence>
<evidence type="ECO:0000256" key="6">
    <source>
        <dbReference type="ARBA" id="ARBA00023136"/>
    </source>
</evidence>